<dbReference type="InterPro" id="IPR025668">
    <property type="entry name" value="Tnp_DDE_dom"/>
</dbReference>
<gene>
    <name evidence="2" type="ORF">EZS27_013698</name>
    <name evidence="3" type="ORF">EZS27_013719</name>
</gene>
<dbReference type="EMBL" id="SNRY01000630">
    <property type="protein sequence ID" value="KAA6338283.1"/>
    <property type="molecule type" value="Genomic_DNA"/>
</dbReference>
<dbReference type="EMBL" id="SNRY01000630">
    <property type="protein sequence ID" value="KAA6338262.1"/>
    <property type="molecule type" value="Genomic_DNA"/>
</dbReference>
<reference evidence="3" key="1">
    <citation type="submission" date="2019-03" db="EMBL/GenBank/DDBJ databases">
        <title>Single cell metagenomics reveals metabolic interactions within the superorganism composed of flagellate Streblomastix strix and complex community of Bacteroidetes bacteria on its surface.</title>
        <authorList>
            <person name="Treitli S.C."/>
            <person name="Kolisko M."/>
            <person name="Husnik F."/>
            <person name="Keeling P."/>
            <person name="Hampl V."/>
        </authorList>
    </citation>
    <scope>NUCLEOTIDE SEQUENCE</scope>
    <source>
        <strain evidence="3">STM</strain>
    </source>
</reference>
<evidence type="ECO:0000313" key="2">
    <source>
        <dbReference type="EMBL" id="KAA6338262.1"/>
    </source>
</evidence>
<organism evidence="3">
    <name type="scientific">termite gut metagenome</name>
    <dbReference type="NCBI Taxonomy" id="433724"/>
    <lineage>
        <taxon>unclassified sequences</taxon>
        <taxon>metagenomes</taxon>
        <taxon>organismal metagenomes</taxon>
    </lineage>
</organism>
<proteinExistence type="predicted"/>
<evidence type="ECO:0000313" key="3">
    <source>
        <dbReference type="EMBL" id="KAA6338283.1"/>
    </source>
</evidence>
<protein>
    <recommendedName>
        <fullName evidence="1">Transposase DDE domain-containing protein</fullName>
    </recommendedName>
</protein>
<dbReference type="NCBIfam" id="NF033520">
    <property type="entry name" value="transpos_IS982"/>
    <property type="match status" value="1"/>
</dbReference>
<feature type="domain" description="Transposase DDE" evidence="1">
    <location>
        <begin position="129"/>
        <end position="264"/>
    </location>
</feature>
<accession>A0A5J4RZ65</accession>
<dbReference type="Pfam" id="PF13612">
    <property type="entry name" value="DDE_Tnp_1_3"/>
    <property type="match status" value="1"/>
</dbReference>
<comment type="caution">
    <text evidence="3">The sequence shown here is derived from an EMBL/GenBank/DDBJ whole genome shotgun (WGS) entry which is preliminary data.</text>
</comment>
<evidence type="ECO:0000259" key="1">
    <source>
        <dbReference type="Pfam" id="PF13612"/>
    </source>
</evidence>
<dbReference type="AlphaFoldDB" id="A0A5J4RZ65"/>
<name>A0A5J4RZ65_9ZZZZ</name>
<sequence length="302" mass="34476">MLFIICNKIRSQSSTFVLSTHKSRRTDSMVTKTIAIYVFLDDIFKSMGHKEPINRKTSDSEIATTLLIAALYFGGNIEKAISFVRSTGLMPAMLSTSRFNRRMHRMGEFLSELFFQGGHALKELTISDTYIIDSFPVPLCHNIRISRSRIVQGGEYRGYCASKRSWFYGYKVHIVVTKEGIPVEYTFTPGSYHDMQGLRGMPLNLPEGSTLYADAAYTDYTTEDMLSDDGIRLLAARKANSKRPHEPWVEYLISISRKRIEVSFSDIAKYLPKTIHAVTEKGFLIKLIAFIWGYTLDRMLKL</sequence>